<proteinExistence type="predicted"/>
<reference evidence="3 4" key="1">
    <citation type="submission" date="2016-11" db="EMBL/GenBank/DDBJ databases">
        <authorList>
            <person name="Jaros S."/>
            <person name="Januszkiewicz K."/>
            <person name="Wedrychowicz H."/>
        </authorList>
    </citation>
    <scope>NUCLEOTIDE SEQUENCE [LARGE SCALE GENOMIC DNA]</scope>
    <source>
        <strain evidence="3 4">CGMCC 4.2025</strain>
    </source>
</reference>
<feature type="domain" description="Allene oxide cyclase barrel-like" evidence="2">
    <location>
        <begin position="56"/>
        <end position="168"/>
    </location>
</feature>
<evidence type="ECO:0000313" key="3">
    <source>
        <dbReference type="EMBL" id="SHM05597.1"/>
    </source>
</evidence>
<keyword evidence="1" id="KW-0732">Signal</keyword>
<evidence type="ECO:0000256" key="1">
    <source>
        <dbReference type="SAM" id="SignalP"/>
    </source>
</evidence>
<dbReference type="Pfam" id="PF18678">
    <property type="entry name" value="AOC_like"/>
    <property type="match status" value="1"/>
</dbReference>
<keyword evidence="4" id="KW-1185">Reference proteome</keyword>
<evidence type="ECO:0000259" key="2">
    <source>
        <dbReference type="Pfam" id="PF18678"/>
    </source>
</evidence>
<accession>A0A1M7FPM3</accession>
<dbReference type="RefSeq" id="WP_073498104.1">
    <property type="nucleotide sequence ID" value="NZ_FRBI01000008.1"/>
</dbReference>
<feature type="chain" id="PRO_5038806796" description="Allene oxide cyclase barrel-like domain-containing protein" evidence="1">
    <location>
        <begin position="35"/>
        <end position="188"/>
    </location>
</feature>
<feature type="signal peptide" evidence="1">
    <location>
        <begin position="1"/>
        <end position="34"/>
    </location>
</feature>
<evidence type="ECO:0000313" key="4">
    <source>
        <dbReference type="Proteomes" id="UP000184111"/>
    </source>
</evidence>
<dbReference type="AlphaFoldDB" id="A0A1M7FPM3"/>
<sequence>MRLWSASRRTNIVLATALLGCSVAVVSESSAASAAVGLNGHHSSCVNVRGVLEQTVKYDTVGSDAAGTPPMQKVGDTAVYTDTIFGADGSVVGKALGYVTIVAIRPSDGHLLTDYHETVQLPQGTLSDSARRLDRNGMIAGEWLNFAATGTSGDFAGKVGYRRWRLLPPLSNPPVPTEKAQVEITLCG</sequence>
<protein>
    <recommendedName>
        <fullName evidence="2">Allene oxide cyclase barrel-like domain-containing protein</fullName>
    </recommendedName>
</protein>
<name>A0A1M7FPM3_9ACTN</name>
<dbReference type="PROSITE" id="PS51257">
    <property type="entry name" value="PROKAR_LIPOPROTEIN"/>
    <property type="match status" value="1"/>
</dbReference>
<dbReference type="OrthoDB" id="3530112at2"/>
<dbReference type="InterPro" id="IPR041013">
    <property type="entry name" value="AOC-like"/>
</dbReference>
<dbReference type="GO" id="GO:0017000">
    <property type="term" value="P:antibiotic biosynthetic process"/>
    <property type="evidence" value="ECO:0007669"/>
    <property type="project" value="InterPro"/>
</dbReference>
<gene>
    <name evidence="3" type="ORF">SAMN05216499_10810</name>
</gene>
<organism evidence="3 4">
    <name type="scientific">Actinacidiphila paucisporea</name>
    <dbReference type="NCBI Taxonomy" id="310782"/>
    <lineage>
        <taxon>Bacteria</taxon>
        <taxon>Bacillati</taxon>
        <taxon>Actinomycetota</taxon>
        <taxon>Actinomycetes</taxon>
        <taxon>Kitasatosporales</taxon>
        <taxon>Streptomycetaceae</taxon>
        <taxon>Actinacidiphila</taxon>
    </lineage>
</organism>
<dbReference type="Proteomes" id="UP000184111">
    <property type="component" value="Unassembled WGS sequence"/>
</dbReference>
<dbReference type="STRING" id="310782.SAMN05216499_10810"/>
<dbReference type="EMBL" id="FRBI01000008">
    <property type="protein sequence ID" value="SHM05597.1"/>
    <property type="molecule type" value="Genomic_DNA"/>
</dbReference>
<dbReference type="GO" id="GO:0016853">
    <property type="term" value="F:isomerase activity"/>
    <property type="evidence" value="ECO:0007669"/>
    <property type="project" value="InterPro"/>
</dbReference>